<feature type="region of interest" description="Disordered" evidence="1">
    <location>
        <begin position="30"/>
        <end position="59"/>
    </location>
</feature>
<keyword evidence="3" id="KW-1185">Reference proteome</keyword>
<proteinExistence type="predicted"/>
<evidence type="ECO:0000256" key="1">
    <source>
        <dbReference type="SAM" id="MobiDB-lite"/>
    </source>
</evidence>
<organism evidence="2 3">
    <name type="scientific">Amycolatopsis eburnea</name>
    <dbReference type="NCBI Taxonomy" id="2267691"/>
    <lineage>
        <taxon>Bacteria</taxon>
        <taxon>Bacillati</taxon>
        <taxon>Actinomycetota</taxon>
        <taxon>Actinomycetes</taxon>
        <taxon>Pseudonocardiales</taxon>
        <taxon>Pseudonocardiaceae</taxon>
        <taxon>Amycolatopsis</taxon>
    </lineage>
</organism>
<dbReference type="EMBL" id="RSEC01000066">
    <property type="protein sequence ID" value="RSD07251.1"/>
    <property type="molecule type" value="Genomic_DNA"/>
</dbReference>
<comment type="caution">
    <text evidence="2">The sequence shown here is derived from an EMBL/GenBank/DDBJ whole genome shotgun (WGS) entry which is preliminary data.</text>
</comment>
<name>A0A427SU36_9PSEU</name>
<evidence type="ECO:0000313" key="3">
    <source>
        <dbReference type="Proteomes" id="UP000267081"/>
    </source>
</evidence>
<evidence type="ECO:0000313" key="2">
    <source>
        <dbReference type="EMBL" id="RSD07251.1"/>
    </source>
</evidence>
<protein>
    <submittedName>
        <fullName evidence="2">Uncharacterized protein</fullName>
    </submittedName>
</protein>
<gene>
    <name evidence="2" type="ORF">EIY87_46190</name>
</gene>
<sequence>MVGDRGDVEVADVEVGGGVDRQVVALAVGGVPRADGQEDRPGAEDEVQPAAQAAPPGQLPEFQVGDQRVVVLDDVPLALAGDGHHDRVGERQLRNQFDREPEEPVVPALRKLEFPETLQHAPPVVQVVLLAGLELLVRLVRSLLGQPEPDDLRERVPFGPQALAGQLGARERGPQQCAERLGHEEAVLELQQPGDRFARRVGDAEVVVLLHGWNLRSNENSIDTDLCSVRWSGVYSSVARRRTAAGPAARRLPVRRRR</sequence>
<dbReference type="Proteomes" id="UP000267081">
    <property type="component" value="Unassembled WGS sequence"/>
</dbReference>
<dbReference type="AlphaFoldDB" id="A0A427SU36"/>
<accession>A0A427SU36</accession>
<reference evidence="2 3" key="1">
    <citation type="submission" date="2018-12" db="EMBL/GenBank/DDBJ databases">
        <title>Amycolatopsis eburnea sp. nov. actinomycete associate with arbuscular mycorrhiza fungal spore.</title>
        <authorList>
            <person name="Lumyong S."/>
            <person name="Chaiya L."/>
        </authorList>
    </citation>
    <scope>NUCLEOTIDE SEQUENCE [LARGE SCALE GENOMIC DNA]</scope>
    <source>
        <strain evidence="2 3">GLM-1</strain>
    </source>
</reference>
<feature type="compositionally biased region" description="Low complexity" evidence="1">
    <location>
        <begin position="48"/>
        <end position="59"/>
    </location>
</feature>
<dbReference type="RefSeq" id="WP_125316451.1">
    <property type="nucleotide sequence ID" value="NZ_RSEC01000066.1"/>
</dbReference>